<dbReference type="InterPro" id="IPR014027">
    <property type="entry name" value="UDP-Glc/GDP-Man_DH_C"/>
</dbReference>
<dbReference type="SUPFAM" id="SSF52413">
    <property type="entry name" value="UDP-glucose/GDP-mannose dehydrogenase C-terminal domain"/>
    <property type="match status" value="1"/>
</dbReference>
<evidence type="ECO:0000256" key="3">
    <source>
        <dbReference type="ARBA" id="ARBA00012954"/>
    </source>
</evidence>
<reference evidence="13" key="1">
    <citation type="submission" date="2020-10" db="EMBL/GenBank/DDBJ databases">
        <title>Microbiome of the Black Sea water column analyzed by genome centric metagenomics.</title>
        <authorList>
            <person name="Cabello-Yeves P.J."/>
            <person name="Callieri C."/>
            <person name="Picazo A."/>
            <person name="Mehrshad M."/>
            <person name="Haro-Moreno J.M."/>
            <person name="Roda-Garcia J."/>
            <person name="Dzembekova N."/>
            <person name="Slabakova V."/>
            <person name="Slabakova N."/>
            <person name="Moncheva S."/>
            <person name="Rodriguez-Valera F."/>
        </authorList>
    </citation>
    <scope>NUCLEOTIDE SEQUENCE</scope>
    <source>
        <strain evidence="13">BS307-5m-G49</strain>
    </source>
</reference>
<dbReference type="InterPro" id="IPR001732">
    <property type="entry name" value="UDP-Glc/GDP-Man_DH_N"/>
</dbReference>
<evidence type="ECO:0000256" key="4">
    <source>
        <dbReference type="ARBA" id="ARBA00015132"/>
    </source>
</evidence>
<dbReference type="InterPro" id="IPR017476">
    <property type="entry name" value="UDP-Glc/GDP-Man"/>
</dbReference>
<dbReference type="Pfam" id="PF03721">
    <property type="entry name" value="UDPG_MGDP_dh_N"/>
    <property type="match status" value="1"/>
</dbReference>
<dbReference type="PIRSF" id="PIRSF000124">
    <property type="entry name" value="UDPglc_GDPman_dh"/>
    <property type="match status" value="1"/>
</dbReference>
<feature type="binding site" evidence="10">
    <location>
        <position position="255"/>
    </location>
    <ligand>
        <name>substrate</name>
    </ligand>
</feature>
<dbReference type="Gene3D" id="1.20.5.100">
    <property type="entry name" value="Cytochrome c1, transmembrane anchor, C-terminal"/>
    <property type="match status" value="1"/>
</dbReference>
<dbReference type="Gene3D" id="3.40.50.720">
    <property type="entry name" value="NAD(P)-binding Rossmann-like Domain"/>
    <property type="match status" value="2"/>
</dbReference>
<feature type="binding site" evidence="11">
    <location>
        <position position="120"/>
    </location>
    <ligand>
        <name>NAD(+)</name>
        <dbReference type="ChEBI" id="CHEBI:57540"/>
    </ligand>
</feature>
<feature type="binding site" evidence="11">
    <location>
        <position position="327"/>
    </location>
    <ligand>
        <name>NAD(+)</name>
        <dbReference type="ChEBI" id="CHEBI:57540"/>
    </ligand>
</feature>
<feature type="binding site" evidence="11">
    <location>
        <position position="86"/>
    </location>
    <ligand>
        <name>NAD(+)</name>
        <dbReference type="ChEBI" id="CHEBI:57540"/>
    </ligand>
</feature>
<dbReference type="SUPFAM" id="SSF51735">
    <property type="entry name" value="NAD(P)-binding Rossmann-fold domains"/>
    <property type="match status" value="1"/>
</dbReference>
<feature type="binding site" evidence="10">
    <location>
        <position position="202"/>
    </location>
    <ligand>
        <name>substrate</name>
    </ligand>
</feature>
<keyword evidence="5 8" id="KW-0560">Oxidoreductase</keyword>
<evidence type="ECO:0000313" key="13">
    <source>
        <dbReference type="EMBL" id="MBL6811846.1"/>
    </source>
</evidence>
<dbReference type="GO" id="GO:0003979">
    <property type="term" value="F:UDP-glucose 6-dehydrogenase activity"/>
    <property type="evidence" value="ECO:0007669"/>
    <property type="project" value="UniProtKB-EC"/>
</dbReference>
<protein>
    <recommendedName>
        <fullName evidence="4 8">UDP-glucose 6-dehydrogenase</fullName>
        <ecNumber evidence="3 8">1.1.1.22</ecNumber>
    </recommendedName>
</protein>
<dbReference type="Pfam" id="PF00984">
    <property type="entry name" value="UDPG_MGDP_dh"/>
    <property type="match status" value="1"/>
</dbReference>
<dbReference type="GO" id="GO:0051287">
    <property type="term" value="F:NAD binding"/>
    <property type="evidence" value="ECO:0007669"/>
    <property type="project" value="InterPro"/>
</dbReference>
<feature type="binding site" evidence="11">
    <location>
        <position position="30"/>
    </location>
    <ligand>
        <name>NAD(+)</name>
        <dbReference type="ChEBI" id="CHEBI:57540"/>
    </ligand>
</feature>
<evidence type="ECO:0000256" key="9">
    <source>
        <dbReference type="PIRSR" id="PIRSR500134-1"/>
    </source>
</evidence>
<dbReference type="NCBIfam" id="TIGR03026">
    <property type="entry name" value="NDP-sugDHase"/>
    <property type="match status" value="1"/>
</dbReference>
<dbReference type="InterPro" id="IPR036220">
    <property type="entry name" value="UDP-Glc/GDP-Man_DH_C_sf"/>
</dbReference>
<dbReference type="SMART" id="SM00984">
    <property type="entry name" value="UDPG_MGDP_dh_C"/>
    <property type="match status" value="1"/>
</dbReference>
<dbReference type="SUPFAM" id="SSF48179">
    <property type="entry name" value="6-phosphogluconate dehydrogenase C-terminal domain-like"/>
    <property type="match status" value="1"/>
</dbReference>
<comment type="catalytic activity">
    <reaction evidence="7 8">
        <text>UDP-alpha-D-glucose + 2 NAD(+) + H2O = UDP-alpha-D-glucuronate + 2 NADH + 3 H(+)</text>
        <dbReference type="Rhea" id="RHEA:23596"/>
        <dbReference type="ChEBI" id="CHEBI:15377"/>
        <dbReference type="ChEBI" id="CHEBI:15378"/>
        <dbReference type="ChEBI" id="CHEBI:57540"/>
        <dbReference type="ChEBI" id="CHEBI:57945"/>
        <dbReference type="ChEBI" id="CHEBI:58052"/>
        <dbReference type="ChEBI" id="CHEBI:58885"/>
        <dbReference type="EC" id="1.1.1.22"/>
    </reaction>
</comment>
<evidence type="ECO:0000256" key="11">
    <source>
        <dbReference type="PIRSR" id="PIRSR500134-3"/>
    </source>
</evidence>
<evidence type="ECO:0000256" key="6">
    <source>
        <dbReference type="ARBA" id="ARBA00023027"/>
    </source>
</evidence>
<dbReference type="GO" id="GO:0000271">
    <property type="term" value="P:polysaccharide biosynthetic process"/>
    <property type="evidence" value="ECO:0007669"/>
    <property type="project" value="InterPro"/>
</dbReference>
<feature type="binding site" evidence="10">
    <location>
        <position position="320"/>
    </location>
    <ligand>
        <name>substrate</name>
    </ligand>
</feature>
<feature type="binding site" evidence="10">
    <location>
        <begin position="147"/>
        <end position="150"/>
    </location>
    <ligand>
        <name>substrate</name>
    </ligand>
</feature>
<feature type="domain" description="UDP-glucose/GDP-mannose dehydrogenase C-terminal" evidence="12">
    <location>
        <begin position="313"/>
        <end position="416"/>
    </location>
</feature>
<evidence type="ECO:0000259" key="12">
    <source>
        <dbReference type="SMART" id="SM00984"/>
    </source>
</evidence>
<dbReference type="AlphaFoldDB" id="A0A937LCF8"/>
<proteinExistence type="inferred from homology"/>
<sequence length="449" mass="50214">MNINVIGAGYVGLVTASCFAHSGHKVKCYDIDQHKIELLKKGKTNIYEPQLESLLKENLENNRLSFSDNLQEVSIFSNIYFICVGTPPRGSGEANLLALYKSVFSISENTKNAFFIIKSTVPPGTCEELSAMIDSSKNISISMCPEFLREGSAVKDFLKPDRIVIGKNPNISEDLFLTIFSPFIRENKSIIFMDTLSAELTKYASNSFLATKISFMNELSIYADLKGADIEKVRMGIGLDKRIGFEYLYPGLGFGGSCFPKDIRALIDNANDANLDLKLLKSVIAINDNQVDIFTKKITGYFESDDLSDLTIAIWGVSFKPNTDDIRFAPSIKLIKNLLSKGAVVKAYDPKALNNLRETIQHKNLSFCQNAFDAAKDSNSLIIATEWKEFFNIDFEELKTILKNAVIFDGRNIYDPDLLARKGFDYICIGRPNRKNIISEHSKSLNVVK</sequence>
<feature type="binding site" evidence="11">
    <location>
        <position position="35"/>
    </location>
    <ligand>
        <name>NAD(+)</name>
        <dbReference type="ChEBI" id="CHEBI:57540"/>
    </ligand>
</feature>
<dbReference type="Proteomes" id="UP000744438">
    <property type="component" value="Unassembled WGS sequence"/>
</dbReference>
<comment type="pathway">
    <text evidence="1">Nucleotide-sugar biosynthesis; UDP-alpha-D-glucuronate biosynthesis; UDP-alpha-D-glucuronate from UDP-alpha-D-glucose: step 1/1.</text>
</comment>
<evidence type="ECO:0000313" key="14">
    <source>
        <dbReference type="Proteomes" id="UP000744438"/>
    </source>
</evidence>
<evidence type="ECO:0000256" key="7">
    <source>
        <dbReference type="ARBA" id="ARBA00047473"/>
    </source>
</evidence>
<evidence type="ECO:0000256" key="1">
    <source>
        <dbReference type="ARBA" id="ARBA00004701"/>
    </source>
</evidence>
<evidence type="ECO:0000256" key="10">
    <source>
        <dbReference type="PIRSR" id="PIRSR500134-2"/>
    </source>
</evidence>
<name>A0A937LCF8_9GAMM</name>
<comment type="similarity">
    <text evidence="2 8">Belongs to the UDP-glucose/GDP-mannose dehydrogenase family.</text>
</comment>
<evidence type="ECO:0000256" key="8">
    <source>
        <dbReference type="PIRNR" id="PIRNR000124"/>
    </source>
</evidence>
<dbReference type="PANTHER" id="PTHR43750">
    <property type="entry name" value="UDP-GLUCOSE 6-DEHYDROGENASE TUAD"/>
    <property type="match status" value="1"/>
</dbReference>
<dbReference type="InterPro" id="IPR008927">
    <property type="entry name" value="6-PGluconate_DH-like_C_sf"/>
</dbReference>
<evidence type="ECO:0000256" key="2">
    <source>
        <dbReference type="ARBA" id="ARBA00006601"/>
    </source>
</evidence>
<feature type="binding site" evidence="11">
    <location>
        <position position="150"/>
    </location>
    <ligand>
        <name>NAD(+)</name>
        <dbReference type="ChEBI" id="CHEBI:57540"/>
    </ligand>
</feature>
<dbReference type="InterPro" id="IPR014026">
    <property type="entry name" value="UDP-Glc/GDP-Man_DH_dimer"/>
</dbReference>
<gene>
    <name evidence="13" type="ORF">ISQ63_03050</name>
</gene>
<feature type="binding site" evidence="11">
    <location>
        <position position="261"/>
    </location>
    <ligand>
        <name>NAD(+)</name>
        <dbReference type="ChEBI" id="CHEBI:57540"/>
    </ligand>
</feature>
<dbReference type="Pfam" id="PF03720">
    <property type="entry name" value="UDPG_MGDP_dh_C"/>
    <property type="match status" value="1"/>
</dbReference>
<feature type="binding site" evidence="10">
    <location>
        <begin position="247"/>
        <end position="251"/>
    </location>
    <ligand>
        <name>substrate</name>
    </ligand>
</feature>
<dbReference type="PIRSF" id="PIRSF500134">
    <property type="entry name" value="UDPglc_DH_bac"/>
    <property type="match status" value="1"/>
</dbReference>
<accession>A0A937LCF8</accession>
<organism evidence="13 14">
    <name type="scientific">SAR86 cluster bacterium</name>
    <dbReference type="NCBI Taxonomy" id="2030880"/>
    <lineage>
        <taxon>Bacteria</taxon>
        <taxon>Pseudomonadati</taxon>
        <taxon>Pseudomonadota</taxon>
        <taxon>Gammaproteobacteria</taxon>
        <taxon>SAR86 cluster</taxon>
    </lineage>
</organism>
<feature type="active site" description="Nucleophile" evidence="9">
    <location>
        <position position="258"/>
    </location>
</feature>
<dbReference type="InterPro" id="IPR028357">
    <property type="entry name" value="UDPglc_DH_bac"/>
</dbReference>
<comment type="caution">
    <text evidence="13">The sequence shown here is derived from an EMBL/GenBank/DDBJ whole genome shotgun (WGS) entry which is preliminary data.</text>
</comment>
<evidence type="ECO:0000256" key="5">
    <source>
        <dbReference type="ARBA" id="ARBA00023002"/>
    </source>
</evidence>
<dbReference type="InterPro" id="IPR036291">
    <property type="entry name" value="NAD(P)-bd_dom_sf"/>
</dbReference>
<dbReference type="EMBL" id="JADHQC010000015">
    <property type="protein sequence ID" value="MBL6811846.1"/>
    <property type="molecule type" value="Genomic_DNA"/>
</dbReference>
<dbReference type="EC" id="1.1.1.22" evidence="3 8"/>
<dbReference type="PANTHER" id="PTHR43750:SF3">
    <property type="entry name" value="UDP-GLUCOSE 6-DEHYDROGENASE TUAD"/>
    <property type="match status" value="1"/>
</dbReference>
<keyword evidence="6 8" id="KW-0520">NAD</keyword>